<gene>
    <name evidence="1" type="ORF">PINE0816_LOCUS10695</name>
    <name evidence="2" type="ORF">PINE0816_LOCUS10696</name>
</gene>
<name>A0A6T8JZP7_9STRA</name>
<proteinExistence type="predicted"/>
<dbReference type="SUPFAM" id="SSF52540">
    <property type="entry name" value="P-loop containing nucleoside triphosphate hydrolases"/>
    <property type="match status" value="1"/>
</dbReference>
<protein>
    <submittedName>
        <fullName evidence="1">Uncharacterized protein</fullName>
    </submittedName>
</protein>
<dbReference type="InterPro" id="IPR052736">
    <property type="entry name" value="Stf3_sulfotransferase"/>
</dbReference>
<dbReference type="Gene3D" id="3.40.50.300">
    <property type="entry name" value="P-loop containing nucleotide triphosphate hydrolases"/>
    <property type="match status" value="1"/>
</dbReference>
<dbReference type="Pfam" id="PF13469">
    <property type="entry name" value="Sulfotransfer_3"/>
    <property type="match status" value="1"/>
</dbReference>
<organism evidence="1">
    <name type="scientific">Proboscia inermis</name>
    <dbReference type="NCBI Taxonomy" id="420281"/>
    <lineage>
        <taxon>Eukaryota</taxon>
        <taxon>Sar</taxon>
        <taxon>Stramenopiles</taxon>
        <taxon>Ochrophyta</taxon>
        <taxon>Bacillariophyta</taxon>
        <taxon>Coscinodiscophyceae</taxon>
        <taxon>Rhizosoleniophycidae</taxon>
        <taxon>Rhizosoleniales</taxon>
        <taxon>Rhizosoleniaceae</taxon>
        <taxon>Proboscia</taxon>
    </lineage>
</organism>
<sequence>MVSFLPESPLWITVLSLFTIWVAKNLAEYLSRGKYTVAANISFQAKFGNFMLWPYYWFTLRKEFKPLDLDAIRREAIKKEKAGTDFGDSWYETPYNILINIINSGRSQWTPIGFVAYREMFLRLLRKRLRFFNYIKNPDVKEYMEKNPVRSPIFVFGMPRTGTTFLHRLLSLDPKARAPLTYELMDPIERVPDDVEKDSAKRIKFCKIQLDLILSLIPHLNSIHEVGAELPEECLVAIGMDMPLLFETFHFLAEHCNELAHIDATPMYENYQKQLQVLAHNAYKAGDHELAKKRWVLKCPVHLATLDYLVKVFPDAKLVWTHRDLNNALPSLAGLFRLGPDLTQPTVELDQLGKGVLTYAKLALERAEKFFTTSKDTSCCNVKYLELIKNPIEVVKALYKQCDYEFTPEYEKILEEYIAKNKAEREATKKKTGGKTMHNYSLEEYGMSKSDVDSLSWYTEKYL</sequence>
<dbReference type="InterPro" id="IPR027417">
    <property type="entry name" value="P-loop_NTPase"/>
</dbReference>
<evidence type="ECO:0000313" key="1">
    <source>
        <dbReference type="EMBL" id="CAD8414561.1"/>
    </source>
</evidence>
<dbReference type="PANTHER" id="PTHR36451">
    <property type="entry name" value="PAPS-DEPENDENT SULFOTRANSFERASE STF3"/>
    <property type="match status" value="1"/>
</dbReference>
<dbReference type="EMBL" id="HBEL01022835">
    <property type="protein sequence ID" value="CAD8414562.1"/>
    <property type="molecule type" value="Transcribed_RNA"/>
</dbReference>
<evidence type="ECO:0000313" key="2">
    <source>
        <dbReference type="EMBL" id="CAD8414562.1"/>
    </source>
</evidence>
<dbReference type="AlphaFoldDB" id="A0A6T8JZP7"/>
<reference evidence="1" key="1">
    <citation type="submission" date="2021-01" db="EMBL/GenBank/DDBJ databases">
        <authorList>
            <person name="Corre E."/>
            <person name="Pelletier E."/>
            <person name="Niang G."/>
            <person name="Scheremetjew M."/>
            <person name="Finn R."/>
            <person name="Kale V."/>
            <person name="Holt S."/>
            <person name="Cochrane G."/>
            <person name="Meng A."/>
            <person name="Brown T."/>
            <person name="Cohen L."/>
        </authorList>
    </citation>
    <scope>NUCLEOTIDE SEQUENCE</scope>
    <source>
        <strain evidence="1">CCAP1064/1</strain>
    </source>
</reference>
<dbReference type="EMBL" id="HBEL01022834">
    <property type="protein sequence ID" value="CAD8414561.1"/>
    <property type="molecule type" value="Transcribed_RNA"/>
</dbReference>
<dbReference type="PANTHER" id="PTHR36451:SF1">
    <property type="entry name" value="OMEGA-HYDROXY-BETA-DIHYDROMENAQUINONE-9 SULFOTRANSFERASE STF3"/>
    <property type="match status" value="1"/>
</dbReference>
<accession>A0A6T8JZP7</accession>